<protein>
    <submittedName>
        <fullName evidence="2">Alpha/beta hydrolase</fullName>
    </submittedName>
</protein>
<dbReference type="EMBL" id="PDCN02000007">
    <property type="protein sequence ID" value="PIB75985.1"/>
    <property type="molecule type" value="Genomic_DNA"/>
</dbReference>
<organism evidence="2 3">
    <name type="scientific">Mycolicibacterium brumae</name>
    <dbReference type="NCBI Taxonomy" id="85968"/>
    <lineage>
        <taxon>Bacteria</taxon>
        <taxon>Bacillati</taxon>
        <taxon>Actinomycetota</taxon>
        <taxon>Actinomycetes</taxon>
        <taxon>Mycobacteriales</taxon>
        <taxon>Mycobacteriaceae</taxon>
        <taxon>Mycolicibacterium</taxon>
    </lineage>
</organism>
<sequence>MPAQLHTFRYGPDGPAQVLALHGLTGHGRRWEDLANNHLPEVTVLAPDLIGHGRSSWIAPWSLDANVEALAALLEPEGEPVVVVAHSFGCAVALHLAHQRPDLVRGLLLLDPAVGIDGNWLAGIAEAMLSSPDYPDPAEAREEKAGGSWADVDPALLDADMDEHLITLPNGRYGWRLYVPAMVSYWSELARRPVFPRAGTPTILVRALRTDPPYVTAELVDGLTNRLGDDFRLVDLDCLHMVAQARPAETAALVRDLLER</sequence>
<keyword evidence="3" id="KW-1185">Reference proteome</keyword>
<dbReference type="GO" id="GO:0016787">
    <property type="term" value="F:hydrolase activity"/>
    <property type="evidence" value="ECO:0007669"/>
    <property type="project" value="UniProtKB-KW"/>
</dbReference>
<dbReference type="Pfam" id="PF12697">
    <property type="entry name" value="Abhydrolase_6"/>
    <property type="match status" value="1"/>
</dbReference>
<accession>A0A2G5PCC2</accession>
<proteinExistence type="predicted"/>
<dbReference type="AlphaFoldDB" id="A0A2G5PCC2"/>
<dbReference type="STRING" id="85968.GCA_900073015_02924"/>
<dbReference type="PANTHER" id="PTHR43798">
    <property type="entry name" value="MONOACYLGLYCEROL LIPASE"/>
    <property type="match status" value="1"/>
</dbReference>
<dbReference type="PRINTS" id="PR00111">
    <property type="entry name" value="ABHYDROLASE"/>
</dbReference>
<dbReference type="PANTHER" id="PTHR43798:SF33">
    <property type="entry name" value="HYDROLASE, PUTATIVE (AFU_ORTHOLOGUE AFUA_2G14860)-RELATED"/>
    <property type="match status" value="1"/>
</dbReference>
<dbReference type="RefSeq" id="WP_090590744.1">
    <property type="nucleotide sequence ID" value="NZ_CP104302.1"/>
</dbReference>
<dbReference type="OrthoDB" id="3193334at2"/>
<gene>
    <name evidence="2" type="ORF">CQY22_007625</name>
</gene>
<reference evidence="2 3" key="1">
    <citation type="journal article" date="2017" name="Infect. Genet. Evol.">
        <title>The new phylogeny of the genus Mycobacterium: The old and the news.</title>
        <authorList>
            <person name="Tortoli E."/>
            <person name="Fedrizzi T."/>
            <person name="Meehan C.J."/>
            <person name="Trovato A."/>
            <person name="Grottola A."/>
            <person name="Giacobazzi E."/>
            <person name="Serpini G.F."/>
            <person name="Tagliazucchi S."/>
            <person name="Fabio A."/>
            <person name="Bettua C."/>
            <person name="Bertorelli R."/>
            <person name="Frascaro F."/>
            <person name="De Sanctis V."/>
            <person name="Pecorari M."/>
            <person name="Jousson O."/>
            <person name="Segata N."/>
            <person name="Cirillo D.M."/>
        </authorList>
    </citation>
    <scope>NUCLEOTIDE SEQUENCE [LARGE SCALE GENOMIC DNA]</scope>
    <source>
        <strain evidence="2 3">CIP1034565</strain>
    </source>
</reference>
<evidence type="ECO:0000313" key="3">
    <source>
        <dbReference type="Proteomes" id="UP000230551"/>
    </source>
</evidence>
<dbReference type="SUPFAM" id="SSF53474">
    <property type="entry name" value="alpha/beta-Hydrolases"/>
    <property type="match status" value="1"/>
</dbReference>
<dbReference type="InterPro" id="IPR029058">
    <property type="entry name" value="AB_hydrolase_fold"/>
</dbReference>
<dbReference type="GO" id="GO:0016020">
    <property type="term" value="C:membrane"/>
    <property type="evidence" value="ECO:0007669"/>
    <property type="project" value="TreeGrafter"/>
</dbReference>
<evidence type="ECO:0000313" key="2">
    <source>
        <dbReference type="EMBL" id="PIB75985.1"/>
    </source>
</evidence>
<evidence type="ECO:0000259" key="1">
    <source>
        <dbReference type="Pfam" id="PF12697"/>
    </source>
</evidence>
<comment type="caution">
    <text evidence="2">The sequence shown here is derived from an EMBL/GenBank/DDBJ whole genome shotgun (WGS) entry which is preliminary data.</text>
</comment>
<feature type="domain" description="AB hydrolase-1" evidence="1">
    <location>
        <begin position="18"/>
        <end position="252"/>
    </location>
</feature>
<dbReference type="InterPro" id="IPR050266">
    <property type="entry name" value="AB_hydrolase_sf"/>
</dbReference>
<dbReference type="Proteomes" id="UP000230551">
    <property type="component" value="Unassembled WGS sequence"/>
</dbReference>
<dbReference type="InterPro" id="IPR000073">
    <property type="entry name" value="AB_hydrolase_1"/>
</dbReference>
<keyword evidence="2" id="KW-0378">Hydrolase</keyword>
<name>A0A2G5PCC2_9MYCO</name>
<dbReference type="Gene3D" id="3.40.50.1820">
    <property type="entry name" value="alpha/beta hydrolase"/>
    <property type="match status" value="1"/>
</dbReference>